<reference evidence="2" key="1">
    <citation type="submission" date="2020-06" db="EMBL/GenBank/DDBJ databases">
        <authorList>
            <consortium name="Plant Systems Biology data submission"/>
        </authorList>
    </citation>
    <scope>NUCLEOTIDE SEQUENCE</scope>
    <source>
        <strain evidence="2">D6</strain>
    </source>
</reference>
<name>A0A9N8ESR9_9STRA</name>
<sequence length="584" mass="65301">MPPNPAIPIPSFGTVTPSVDGSPESTNMPTTCPSNDSVVVVRVPARWNVSLLLQLEIGLQHWFRKQGKNATMTMQVFLAVVRKLDWQQHEAPSKSSKPANHCDKHNQLVADLSKEERLMHDLLCVAANPSSKDPLYKVYFDKDGGLKQLQSSVEKLKRLLAQTITLEEAWSHEVSALIRKVVPKKETSNQQENNSIKTASILPKAPSAVITKDMTLEERVHARAKVKQEQQLLKEGLTSSSLSQPLNDNSSMMDRIWMIQLADALWNHATGILNRQNSTRNMPSKLASNSLFHSTTSTANQPHRKKQKTEKTQCIVMTFKDVIQTLSKSRMGETSPVKIAKAISELQTYSPKWISVIFGSSSNSKVGKQKKQSFKWHLTNTTIFIKPEIYKKHVRAQLNGSPASKTDEKQPPISQDIATETTKAEPSRKRASPVAKNLLTDFECAKIPTTNKTDSTVVTHKDKRIKTETDDSVTTRSSKKSLCQRANITARIATDQAAPSLNKKREREVATEEPAIIPKTPSSPPSSPGKHHKCLRIKNRLRINPHHTLMDEDDTGGIVIFPSIDASPNQLRSLFWRLNRGERI</sequence>
<protein>
    <submittedName>
        <fullName evidence="2">Uncharacterized protein</fullName>
    </submittedName>
</protein>
<proteinExistence type="predicted"/>
<dbReference type="EMBL" id="CAICTM010001998">
    <property type="protein sequence ID" value="CAB9527452.1"/>
    <property type="molecule type" value="Genomic_DNA"/>
</dbReference>
<organism evidence="2 3">
    <name type="scientific">Seminavis robusta</name>
    <dbReference type="NCBI Taxonomy" id="568900"/>
    <lineage>
        <taxon>Eukaryota</taxon>
        <taxon>Sar</taxon>
        <taxon>Stramenopiles</taxon>
        <taxon>Ochrophyta</taxon>
        <taxon>Bacillariophyta</taxon>
        <taxon>Bacillariophyceae</taxon>
        <taxon>Bacillariophycidae</taxon>
        <taxon>Naviculales</taxon>
        <taxon>Naviculaceae</taxon>
        <taxon>Seminavis</taxon>
    </lineage>
</organism>
<keyword evidence="3" id="KW-1185">Reference proteome</keyword>
<evidence type="ECO:0000313" key="2">
    <source>
        <dbReference type="EMBL" id="CAB9527452.1"/>
    </source>
</evidence>
<feature type="region of interest" description="Disordered" evidence="1">
    <location>
        <begin position="399"/>
        <end position="433"/>
    </location>
</feature>
<evidence type="ECO:0000313" key="3">
    <source>
        <dbReference type="Proteomes" id="UP001153069"/>
    </source>
</evidence>
<comment type="caution">
    <text evidence="2">The sequence shown here is derived from an EMBL/GenBank/DDBJ whole genome shotgun (WGS) entry which is preliminary data.</text>
</comment>
<feature type="compositionally biased region" description="Polar residues" evidence="1">
    <location>
        <begin position="13"/>
        <end position="31"/>
    </location>
</feature>
<feature type="region of interest" description="Disordered" evidence="1">
    <location>
        <begin position="498"/>
        <end position="532"/>
    </location>
</feature>
<dbReference type="Proteomes" id="UP001153069">
    <property type="component" value="Unassembled WGS sequence"/>
</dbReference>
<evidence type="ECO:0000256" key="1">
    <source>
        <dbReference type="SAM" id="MobiDB-lite"/>
    </source>
</evidence>
<gene>
    <name evidence="2" type="ORF">SEMRO_2000_G310190.1</name>
</gene>
<feature type="compositionally biased region" description="Polar residues" evidence="1">
    <location>
        <begin position="412"/>
        <end position="421"/>
    </location>
</feature>
<accession>A0A9N8ESR9</accession>
<dbReference type="AlphaFoldDB" id="A0A9N8ESR9"/>
<feature type="region of interest" description="Disordered" evidence="1">
    <location>
        <begin position="1"/>
        <end position="31"/>
    </location>
</feature>